<dbReference type="EMBL" id="CP019937">
    <property type="protein sequence ID" value="ARO13993.1"/>
    <property type="molecule type" value="Genomic_DNA"/>
</dbReference>
<keyword evidence="1" id="KW-0812">Transmembrane</keyword>
<keyword evidence="3" id="KW-1185">Reference proteome</keyword>
<keyword evidence="1" id="KW-0472">Membrane</keyword>
<evidence type="ECO:0000313" key="3">
    <source>
        <dbReference type="Proteomes" id="UP000242447"/>
    </source>
</evidence>
<keyword evidence="1" id="KW-1133">Transmembrane helix</keyword>
<protein>
    <submittedName>
        <fullName evidence="2">Uncharacterized protein</fullName>
    </submittedName>
</protein>
<feature type="transmembrane region" description="Helical" evidence="1">
    <location>
        <begin position="332"/>
        <end position="359"/>
    </location>
</feature>
<gene>
    <name evidence="2" type="ORF">BVG79_00641</name>
</gene>
<organism evidence="2 3">
    <name type="scientific">Ketogulonicigenium robustum</name>
    <dbReference type="NCBI Taxonomy" id="92947"/>
    <lineage>
        <taxon>Bacteria</taxon>
        <taxon>Pseudomonadati</taxon>
        <taxon>Pseudomonadota</taxon>
        <taxon>Alphaproteobacteria</taxon>
        <taxon>Rhodobacterales</taxon>
        <taxon>Roseobacteraceae</taxon>
        <taxon>Ketogulonicigenium</taxon>
    </lineage>
</organism>
<dbReference type="STRING" id="92947.BVG79_00641"/>
<dbReference type="Proteomes" id="UP000242447">
    <property type="component" value="Chromosome"/>
</dbReference>
<accession>A0A1W6NXV1</accession>
<evidence type="ECO:0000256" key="1">
    <source>
        <dbReference type="SAM" id="Phobius"/>
    </source>
</evidence>
<evidence type="ECO:0000313" key="2">
    <source>
        <dbReference type="EMBL" id="ARO13993.1"/>
    </source>
</evidence>
<dbReference type="KEGG" id="kro:BVG79_00641"/>
<dbReference type="AlphaFoldDB" id="A0A1W6NXV1"/>
<reference evidence="2 3" key="1">
    <citation type="submission" date="2017-02" db="EMBL/GenBank/DDBJ databases">
        <title>Ketogulonicigenium robustum SPU B003 Genome sequencing and assembly.</title>
        <authorList>
            <person name="Li Y."/>
            <person name="Liu L."/>
            <person name="Wang C."/>
            <person name="Zhang M."/>
            <person name="Zhang T."/>
            <person name="Zhang Y."/>
        </authorList>
    </citation>
    <scope>NUCLEOTIDE SEQUENCE [LARGE SCALE GENOMIC DNA]</scope>
    <source>
        <strain evidence="2 3">SPU_B003</strain>
    </source>
</reference>
<sequence length="369" mass="38660">MAHQPAPRRRSWLGTGGRVGHYVLLAALALFTSSQTLQLLKAMPFAEIAAQQTAAQLHASLTRAVNQAATPDHLAALIDSAVATSDREMADALVALAAARGIALPAATRAAYDDMVARLDNPLTRAGDCVACAFSFDNCQSISQTLWCKGPVILTPVDDVFVLSDAGLAALQGREVDRLDVALATVGLGATALVLVTGGSSYLIKAGAGALKIAKKMGRLPPALLRTLRDAADIPINWSRLDDLALARAPLSSVVDTARLAPLGRMAGDFGQVVGRTSVADGIRLLGYVDDAGDMARIARVTDAVGKDAPRTFEVLGKSRVFRIAARLSDNVIGLITGLLLMAGQWAALLGGLLAQFATRVLRRSLRGR</sequence>
<name>A0A1W6NXV1_9RHOB</name>
<proteinExistence type="predicted"/>